<accession>A0A929MMV5</accession>
<name>A0A929MMV5_ABIDE</name>
<comment type="caution">
    <text evidence="1">The sequence shown here is derived from an EMBL/GenBank/DDBJ whole genome shotgun (WGS) entry which is preliminary data.</text>
</comment>
<evidence type="ECO:0000313" key="2">
    <source>
        <dbReference type="Proteomes" id="UP000757900"/>
    </source>
</evidence>
<dbReference type="EMBL" id="JABZFV010000001">
    <property type="protein sequence ID" value="MBF0934089.1"/>
    <property type="molecule type" value="Genomic_DNA"/>
</dbReference>
<dbReference type="AlphaFoldDB" id="A0A929MMV5"/>
<reference evidence="1" key="1">
    <citation type="submission" date="2020-04" db="EMBL/GenBank/DDBJ databases">
        <title>Deep metagenomics examines the oral microbiome during advanced dental caries in children, revealing novel taxa and co-occurrences with host molecules.</title>
        <authorList>
            <person name="Baker J.L."/>
            <person name="Morton J.T."/>
            <person name="Dinis M."/>
            <person name="Alvarez R."/>
            <person name="Tran N.C."/>
            <person name="Knight R."/>
            <person name="Edlund A."/>
        </authorList>
    </citation>
    <scope>NUCLEOTIDE SEQUENCE</scope>
    <source>
        <strain evidence="1">JCVI_23_bin.16</strain>
    </source>
</reference>
<evidence type="ECO:0000313" key="1">
    <source>
        <dbReference type="EMBL" id="MBF0934089.1"/>
    </source>
</evidence>
<organism evidence="1 2">
    <name type="scientific">Abiotrophia defectiva</name>
    <name type="common">Streptococcus defectivus</name>
    <dbReference type="NCBI Taxonomy" id="46125"/>
    <lineage>
        <taxon>Bacteria</taxon>
        <taxon>Bacillati</taxon>
        <taxon>Bacillota</taxon>
        <taxon>Bacilli</taxon>
        <taxon>Lactobacillales</taxon>
        <taxon>Aerococcaceae</taxon>
        <taxon>Abiotrophia</taxon>
    </lineage>
</organism>
<gene>
    <name evidence="1" type="ORF">HXK00_00415</name>
</gene>
<protein>
    <submittedName>
        <fullName evidence="1">Uncharacterized protein</fullName>
    </submittedName>
</protein>
<dbReference type="Proteomes" id="UP000757900">
    <property type="component" value="Unassembled WGS sequence"/>
</dbReference>
<proteinExistence type="predicted"/>
<sequence length="124" mass="14696">MHFDDSSTDFLIELRNKFRKTLQLTKEELVLDDEVRFIKDGKIIWFVHRPYPSRRMKRPLGRVMVHELIPMGYLQNTRDLMLIDDIYALLEGDIEWATKEMGEDFNLDKQGRIVIVPRASESAE</sequence>